<dbReference type="SMR" id="I2N410"/>
<dbReference type="Gene3D" id="1.10.1040.10">
    <property type="entry name" value="N-(1-d-carboxylethyl)-l-norvaline Dehydrogenase, domain 2"/>
    <property type="match status" value="1"/>
</dbReference>
<feature type="compositionally biased region" description="Polar residues" evidence="3">
    <location>
        <begin position="1"/>
        <end position="10"/>
    </location>
</feature>
<dbReference type="PIRSF" id="PIRSF000103">
    <property type="entry name" value="HIBADH"/>
    <property type="match status" value="1"/>
</dbReference>
<comment type="similarity">
    <text evidence="1">Belongs to the HIBADH-related family.</text>
</comment>
<dbReference type="InterPro" id="IPR015815">
    <property type="entry name" value="HIBADH-related"/>
</dbReference>
<protein>
    <submittedName>
        <fullName evidence="6">NAD(P)-dependent oxidoreductase</fullName>
    </submittedName>
</protein>
<feature type="domain" description="6-phosphogluconate dehydrogenase NADP-binding" evidence="4">
    <location>
        <begin position="25"/>
        <end position="173"/>
    </location>
</feature>
<evidence type="ECO:0000313" key="6">
    <source>
        <dbReference type="EMBL" id="QKM68177.1"/>
    </source>
</evidence>
<dbReference type="InterPro" id="IPR036291">
    <property type="entry name" value="NAD(P)-bd_dom_sf"/>
</dbReference>
<evidence type="ECO:0000256" key="1">
    <source>
        <dbReference type="ARBA" id="ARBA00009080"/>
    </source>
</evidence>
<proteinExistence type="inferred from homology"/>
<name>I2N410_STRT9</name>
<dbReference type="InterPro" id="IPR048666">
    <property type="entry name" value="RedAm-like_C"/>
</dbReference>
<keyword evidence="2" id="KW-0560">Oxidoreductase</keyword>
<evidence type="ECO:0000259" key="5">
    <source>
        <dbReference type="Pfam" id="PF21761"/>
    </source>
</evidence>
<dbReference type="InterPro" id="IPR013328">
    <property type="entry name" value="6PGD_dom2"/>
</dbReference>
<dbReference type="GO" id="GO:0050661">
    <property type="term" value="F:NADP binding"/>
    <property type="evidence" value="ECO:0007669"/>
    <property type="project" value="InterPro"/>
</dbReference>
<dbReference type="EMBL" id="CP029159">
    <property type="protein sequence ID" value="QKM68177.1"/>
    <property type="molecule type" value="Genomic_DNA"/>
</dbReference>
<evidence type="ECO:0000259" key="4">
    <source>
        <dbReference type="Pfam" id="PF03446"/>
    </source>
</evidence>
<dbReference type="PANTHER" id="PTHR43580">
    <property type="entry name" value="OXIDOREDUCTASE GLYR1-RELATED"/>
    <property type="match status" value="1"/>
</dbReference>
<evidence type="ECO:0000313" key="7">
    <source>
        <dbReference type="Proteomes" id="UP000005940"/>
    </source>
</evidence>
<dbReference type="Pfam" id="PF21761">
    <property type="entry name" value="RedAm-like_C"/>
    <property type="match status" value="1"/>
</dbReference>
<gene>
    <name evidence="6" type="ORF">STSU_014290</name>
</gene>
<evidence type="ECO:0000256" key="3">
    <source>
        <dbReference type="SAM" id="MobiDB-lite"/>
    </source>
</evidence>
<dbReference type="InterPro" id="IPR006115">
    <property type="entry name" value="6PGDH_NADP-bd"/>
</dbReference>
<feature type="domain" description="NADPH-dependent reductive aminase-like C-terminal" evidence="5">
    <location>
        <begin position="180"/>
        <end position="306"/>
    </location>
</feature>
<dbReference type="Proteomes" id="UP000005940">
    <property type="component" value="Chromosome"/>
</dbReference>
<sequence>MSATTNTTSADGVAGPGGPGGRPPVTVLGLGQMGAAIAGALLAAGHPVTVWNRTPGKAAPLVEQGAVLAGSVAEAVAASPLVLSVVLDYPALYGILDPEPDALKGRALVNLTTGTPEQAGEAAEWAARHGVDYLDGAIMTTPPGVGTREVMFLYSGDRAVFDAHHAALDVLGEPLHLGTEPGLAALYDVNLLGLMWATMAGWLHGTAVVGAEGTRAVDFTEVAIRWLGTVNNFIRRYAAQVDEGVYPGDDATVDVQIAVVEHQLHAAEARGVDNRLPELLKTLMLEANAKGHGQDSFGSVVEVLRKGARR</sequence>
<dbReference type="Gene3D" id="3.40.50.720">
    <property type="entry name" value="NAD(P)-binding Rossmann-like Domain"/>
    <property type="match status" value="1"/>
</dbReference>
<dbReference type="RefSeq" id="WP_006347397.1">
    <property type="nucleotide sequence ID" value="NZ_CP029159.1"/>
</dbReference>
<feature type="region of interest" description="Disordered" evidence="3">
    <location>
        <begin position="1"/>
        <end position="25"/>
    </location>
</feature>
<evidence type="ECO:0000256" key="2">
    <source>
        <dbReference type="ARBA" id="ARBA00023002"/>
    </source>
</evidence>
<accession>I2N410</accession>
<dbReference type="SUPFAM" id="SSF51735">
    <property type="entry name" value="NAD(P)-binding Rossmann-fold domains"/>
    <property type="match status" value="1"/>
</dbReference>
<dbReference type="InterPro" id="IPR051265">
    <property type="entry name" value="HIBADH-related_NP60_sf"/>
</dbReference>
<organism evidence="6 7">
    <name type="scientific">Streptomyces tsukubensis (strain DSM 42081 / NBRC 108919 / NRRL 18488 / 9993)</name>
    <dbReference type="NCBI Taxonomy" id="1114943"/>
    <lineage>
        <taxon>Bacteria</taxon>
        <taxon>Bacillati</taxon>
        <taxon>Actinomycetota</taxon>
        <taxon>Actinomycetes</taxon>
        <taxon>Kitasatosporales</taxon>
        <taxon>Streptomycetaceae</taxon>
        <taxon>Streptomyces</taxon>
    </lineage>
</organism>
<dbReference type="Pfam" id="PF03446">
    <property type="entry name" value="NAD_binding_2"/>
    <property type="match status" value="1"/>
</dbReference>
<dbReference type="PANTHER" id="PTHR43580:SF2">
    <property type="entry name" value="CYTOKINE-LIKE NUCLEAR FACTOR N-PAC"/>
    <property type="match status" value="1"/>
</dbReference>
<dbReference type="AlphaFoldDB" id="I2N410"/>
<dbReference type="GO" id="GO:0016491">
    <property type="term" value="F:oxidoreductase activity"/>
    <property type="evidence" value="ECO:0007669"/>
    <property type="project" value="UniProtKB-KW"/>
</dbReference>
<keyword evidence="7" id="KW-1185">Reference proteome</keyword>
<reference evidence="6 7" key="1">
    <citation type="journal article" date="2012" name="J. Bacteriol.">
        <title>Draft genome of Streptomyces tsukubaensis NRRL 18488, the producer of the clinically important immunosuppressant tacrolimus (FK506).</title>
        <authorList>
            <person name="Barreiro C."/>
            <person name="Prieto C."/>
            <person name="Sola-Landa A."/>
            <person name="Solera E."/>
            <person name="Martinez-Castro M."/>
            <person name="Perez-Redondo R."/>
            <person name="Garcia-Estrada C."/>
            <person name="Aparicio J.F."/>
            <person name="Fernandez-Martinez L.T."/>
            <person name="Santos-Aberturas J."/>
            <person name="Salehi-Najafabadi Z."/>
            <person name="Rodriguez-Garcia A."/>
            <person name="Tauch A."/>
            <person name="Martin J.F."/>
        </authorList>
    </citation>
    <scope>NUCLEOTIDE SEQUENCE [LARGE SCALE GENOMIC DNA]</scope>
    <source>
        <strain evidence="7">DSM 42081 / NBRC 108919 / NRRL 18488 / 9993</strain>
    </source>
</reference>